<dbReference type="SUPFAM" id="SSF51735">
    <property type="entry name" value="NAD(P)-binding Rossmann-fold domains"/>
    <property type="match status" value="1"/>
</dbReference>
<dbReference type="Pfam" id="PF13460">
    <property type="entry name" value="NAD_binding_10"/>
    <property type="match status" value="1"/>
</dbReference>
<dbReference type="Gene3D" id="3.40.50.720">
    <property type="entry name" value="NAD(P)-binding Rossmann-like Domain"/>
    <property type="match status" value="1"/>
</dbReference>
<evidence type="ECO:0000259" key="1">
    <source>
        <dbReference type="Pfam" id="PF13460"/>
    </source>
</evidence>
<keyword evidence="3" id="KW-1185">Reference proteome</keyword>
<dbReference type="STRING" id="1112.A9D12_09490"/>
<dbReference type="PANTHER" id="PTHR14097">
    <property type="entry name" value="OXIDOREDUCTASE HTATIP2"/>
    <property type="match status" value="1"/>
</dbReference>
<dbReference type="InterPro" id="IPR016040">
    <property type="entry name" value="NAD(P)-bd_dom"/>
</dbReference>
<dbReference type="EMBL" id="CP016033">
    <property type="protein sequence ID" value="ANK13139.1"/>
    <property type="molecule type" value="Genomic_DNA"/>
</dbReference>
<name>A0A192D5R8_9SPHN</name>
<dbReference type="Proteomes" id="UP000078263">
    <property type="component" value="Chromosome"/>
</dbReference>
<proteinExistence type="predicted"/>
<sequence>MYSAPGHGPTRIALVGATGLVGRRVIESASLVDTVRVLGIARREAALPPGARMEMFVAPPEQWGEVLDAVRPAALICALGTTWKKAGRDEAAFRAVDQELVLSSAAAAHRAGVANMVVVSAAGADPYARNRYLKVKGETEAALGRIGFKRLDILHPGLLRGSRQDDPRLAERAAIIAAPLIDPLLRGSWERFRSIDARVVAEAALGLALRRGSGRAVHDNAAMRRAARDWRRLADAGEVL</sequence>
<dbReference type="RefSeq" id="WP_068351187.1">
    <property type="nucleotide sequence ID" value="NZ_CP016033.1"/>
</dbReference>
<organism evidence="2 3">
    <name type="scientific">Erythrobacter neustonensis</name>
    <dbReference type="NCBI Taxonomy" id="1112"/>
    <lineage>
        <taxon>Bacteria</taxon>
        <taxon>Pseudomonadati</taxon>
        <taxon>Pseudomonadota</taxon>
        <taxon>Alphaproteobacteria</taxon>
        <taxon>Sphingomonadales</taxon>
        <taxon>Erythrobacteraceae</taxon>
        <taxon>Erythrobacter/Porphyrobacter group</taxon>
        <taxon>Erythrobacter</taxon>
    </lineage>
</organism>
<dbReference type="PANTHER" id="PTHR14097:SF7">
    <property type="entry name" value="OXIDOREDUCTASE HTATIP2"/>
    <property type="match status" value="1"/>
</dbReference>
<accession>A0A192D5R8</accession>
<dbReference type="OrthoDB" id="9798632at2"/>
<protein>
    <submittedName>
        <fullName evidence="2">Nucleoside-diphosphate sugar epimerase</fullName>
    </submittedName>
</protein>
<dbReference type="InterPro" id="IPR036291">
    <property type="entry name" value="NAD(P)-bd_dom_sf"/>
</dbReference>
<evidence type="ECO:0000313" key="3">
    <source>
        <dbReference type="Proteomes" id="UP000078263"/>
    </source>
</evidence>
<dbReference type="KEGG" id="pns:A9D12_09490"/>
<evidence type="ECO:0000313" key="2">
    <source>
        <dbReference type="EMBL" id="ANK13139.1"/>
    </source>
</evidence>
<reference evidence="2 3" key="1">
    <citation type="submission" date="2016-05" db="EMBL/GenBank/DDBJ databases">
        <title>Compelete Genome Sequence of Bacteriochlorophyll-Synthesizing Bacterium Porphyrobacter neustonensis DSM 9434.</title>
        <authorList>
            <person name="Shi X.-L."/>
            <person name="Wu Y.-H."/>
            <person name="Cheng H."/>
            <person name="Xu L."/>
            <person name="Zhang X.-Q."/>
            <person name="Wang C.-S."/>
            <person name="Xu X.-W."/>
        </authorList>
    </citation>
    <scope>NUCLEOTIDE SEQUENCE [LARGE SCALE GENOMIC DNA]</scope>
    <source>
        <strain evidence="2 3">DSM 9434</strain>
    </source>
</reference>
<gene>
    <name evidence="2" type="ORF">A9D12_09490</name>
</gene>
<feature type="domain" description="NAD(P)-binding" evidence="1">
    <location>
        <begin position="16"/>
        <end position="137"/>
    </location>
</feature>
<dbReference type="AlphaFoldDB" id="A0A192D5R8"/>